<evidence type="ECO:0000259" key="7">
    <source>
        <dbReference type="PROSITE" id="PS51705"/>
    </source>
</evidence>
<dbReference type="SUPFAM" id="SSF52540">
    <property type="entry name" value="P-loop containing nucleoside triphosphate hydrolases"/>
    <property type="match status" value="1"/>
</dbReference>
<comment type="subcellular location">
    <subcellularLocation>
        <location evidence="5">Cytoplasm</location>
    </subcellularLocation>
    <text evidence="5">May associate with membranes.</text>
</comment>
<evidence type="ECO:0000313" key="9">
    <source>
        <dbReference type="Proteomes" id="UP001315967"/>
    </source>
</evidence>
<evidence type="ECO:0000256" key="6">
    <source>
        <dbReference type="SAM" id="Coils"/>
    </source>
</evidence>
<keyword evidence="5" id="KW-0963">Cytoplasm</keyword>
<comment type="similarity">
    <text evidence="5">Belongs to the TRAFAC class OBG-HflX-like GTPase superfamily. HflX GTPase family.</text>
</comment>
<evidence type="ECO:0000256" key="5">
    <source>
        <dbReference type="HAMAP-Rule" id="MF_00900"/>
    </source>
</evidence>
<accession>A0ABY5P774</accession>
<dbReference type="NCBIfam" id="TIGR00231">
    <property type="entry name" value="small_GTP"/>
    <property type="match status" value="1"/>
</dbReference>
<dbReference type="Gene3D" id="3.40.50.11060">
    <property type="entry name" value="GTPase HflX, N-terminal domain"/>
    <property type="match status" value="1"/>
</dbReference>
<dbReference type="CDD" id="cd01878">
    <property type="entry name" value="HflX"/>
    <property type="match status" value="1"/>
</dbReference>
<keyword evidence="2 5" id="KW-0547">Nucleotide-binding</keyword>
<dbReference type="InterPro" id="IPR030394">
    <property type="entry name" value="G_HFLX_dom"/>
</dbReference>
<evidence type="ECO:0000256" key="3">
    <source>
        <dbReference type="ARBA" id="ARBA00022842"/>
    </source>
</evidence>
<dbReference type="PRINTS" id="PR00326">
    <property type="entry name" value="GTP1OBG"/>
</dbReference>
<name>A0ABY5P774_9LACT</name>
<dbReference type="EMBL" id="CP102453">
    <property type="protein sequence ID" value="UUX34258.1"/>
    <property type="molecule type" value="Genomic_DNA"/>
</dbReference>
<keyword evidence="6" id="KW-0175">Coiled coil</keyword>
<evidence type="ECO:0000313" key="8">
    <source>
        <dbReference type="EMBL" id="UUX34258.1"/>
    </source>
</evidence>
<dbReference type="InterPro" id="IPR025121">
    <property type="entry name" value="GTPase_HflX_N"/>
</dbReference>
<protein>
    <recommendedName>
        <fullName evidence="5">GTPase HflX</fullName>
    </recommendedName>
    <alternativeName>
        <fullName evidence="5">GTP-binding protein HflX</fullName>
    </alternativeName>
</protein>
<comment type="subunit">
    <text evidence="5">Monomer. Associates with the 50S ribosomal subunit.</text>
</comment>
<dbReference type="Pfam" id="PF01926">
    <property type="entry name" value="MMR_HSR1"/>
    <property type="match status" value="1"/>
</dbReference>
<dbReference type="NCBIfam" id="TIGR03156">
    <property type="entry name" value="GTP_HflX"/>
    <property type="match status" value="1"/>
</dbReference>
<dbReference type="PIRSF" id="PIRSF006809">
    <property type="entry name" value="GTP-binding_hflX_prd"/>
    <property type="match status" value="1"/>
</dbReference>
<dbReference type="InterPro" id="IPR042108">
    <property type="entry name" value="GTPase_HflX_N_sf"/>
</dbReference>
<dbReference type="InterPro" id="IPR016496">
    <property type="entry name" value="GTPase_HflX"/>
</dbReference>
<dbReference type="HAMAP" id="MF_00900">
    <property type="entry name" value="GTPase_HflX"/>
    <property type="match status" value="1"/>
</dbReference>
<evidence type="ECO:0000256" key="2">
    <source>
        <dbReference type="ARBA" id="ARBA00022741"/>
    </source>
</evidence>
<feature type="domain" description="Hflx-type G" evidence="7">
    <location>
        <begin position="202"/>
        <end position="363"/>
    </location>
</feature>
<sequence>MIEVERQQPERVLLVGVATDDYDDAKFNLLMKELSDLTLAAGGNPVKTVTQKLARVDSRTLVGSGKLLEIEEIVNKEAIELVITLNDLSNNMNRNLEDQLHVRVIDRVQLILDIFALRAKSKEGKLQVQIAQYEYFLPRLSGQGKHLSRLGGGIGTRGPGETKLESDRRHIRSQMNHARKELANLEKHRERNRAKRQSGREYNIGLVGYTNAGKSTLLRELTASETYVQDQLFATLDPLTRRFSINGHDAFTLTDTVGFIEDLPVQLIDAFRSTLEEMRYVDLLLHVVDASSPDYYAHERVVHKLLDDLEMKNIPMITVYNKKDLVDDQFIPHNQPHILISALDHNDLESLKSLIWDILMEASEPFSVDVQQDEADLLALYRQKTLIQEIIFDEEKQTYRIKGFRRRLNDI</sequence>
<dbReference type="Proteomes" id="UP001315967">
    <property type="component" value="Chromosome"/>
</dbReference>
<dbReference type="Pfam" id="PF16360">
    <property type="entry name" value="GTP-bdg_M"/>
    <property type="match status" value="1"/>
</dbReference>
<organism evidence="8 9">
    <name type="scientific">Fundicoccus culcitae</name>
    <dbReference type="NCBI Taxonomy" id="2969821"/>
    <lineage>
        <taxon>Bacteria</taxon>
        <taxon>Bacillati</taxon>
        <taxon>Bacillota</taxon>
        <taxon>Bacilli</taxon>
        <taxon>Lactobacillales</taxon>
        <taxon>Aerococcaceae</taxon>
        <taxon>Fundicoccus</taxon>
    </lineage>
</organism>
<gene>
    <name evidence="5 8" type="primary">hflX</name>
    <name evidence="8" type="ORF">NRE15_00890</name>
</gene>
<dbReference type="InterPro" id="IPR032305">
    <property type="entry name" value="GTP-bd_M"/>
</dbReference>
<feature type="coiled-coil region" evidence="6">
    <location>
        <begin position="168"/>
        <end position="195"/>
    </location>
</feature>
<dbReference type="RefSeq" id="WP_313793761.1">
    <property type="nucleotide sequence ID" value="NZ_CP102453.1"/>
</dbReference>
<dbReference type="InterPro" id="IPR005225">
    <property type="entry name" value="Small_GTP-bd"/>
</dbReference>
<comment type="function">
    <text evidence="5">GTPase that associates with the 50S ribosomal subunit and may have a role during protein synthesis or ribosome biogenesis.</text>
</comment>
<evidence type="ECO:0000256" key="1">
    <source>
        <dbReference type="ARBA" id="ARBA00022723"/>
    </source>
</evidence>
<dbReference type="InterPro" id="IPR027417">
    <property type="entry name" value="P-loop_NTPase"/>
</dbReference>
<dbReference type="Pfam" id="PF13167">
    <property type="entry name" value="GTP-bdg_N"/>
    <property type="match status" value="1"/>
</dbReference>
<keyword evidence="1" id="KW-0479">Metal-binding</keyword>
<dbReference type="Gene3D" id="6.10.250.2860">
    <property type="match status" value="1"/>
</dbReference>
<reference evidence="8 9" key="1">
    <citation type="submission" date="2022-08" db="EMBL/GenBank/DDBJ databases">
        <title>Aerococcaceae sp. nov isolated from spoiled eye mask.</title>
        <authorList>
            <person name="Zhou G."/>
            <person name="Xie X.-B."/>
            <person name="Shi Q.-S."/>
            <person name="Wang Y.-S."/>
            <person name="Wen X."/>
            <person name="Peng H."/>
            <person name="Yang X.-J."/>
            <person name="Tao H.-B."/>
            <person name="Huang X.-M."/>
        </authorList>
    </citation>
    <scope>NUCLEOTIDE SEQUENCE [LARGE SCALE GENOMIC DNA]</scope>
    <source>
        <strain evidence="9">DM20194951</strain>
    </source>
</reference>
<keyword evidence="4 5" id="KW-0342">GTP-binding</keyword>
<dbReference type="InterPro" id="IPR006073">
    <property type="entry name" value="GTP-bd"/>
</dbReference>
<evidence type="ECO:0000256" key="4">
    <source>
        <dbReference type="ARBA" id="ARBA00023134"/>
    </source>
</evidence>
<keyword evidence="3" id="KW-0460">Magnesium</keyword>
<dbReference type="Gene3D" id="3.40.50.300">
    <property type="entry name" value="P-loop containing nucleotide triphosphate hydrolases"/>
    <property type="match status" value="1"/>
</dbReference>
<proteinExistence type="inferred from homology"/>
<keyword evidence="9" id="KW-1185">Reference proteome</keyword>
<dbReference type="PANTHER" id="PTHR10229">
    <property type="entry name" value="GTP-BINDING PROTEIN HFLX"/>
    <property type="match status" value="1"/>
</dbReference>
<dbReference type="PANTHER" id="PTHR10229:SF0">
    <property type="entry name" value="GTP-BINDING PROTEIN 6-RELATED"/>
    <property type="match status" value="1"/>
</dbReference>
<dbReference type="PROSITE" id="PS51705">
    <property type="entry name" value="G_HFLX"/>
    <property type="match status" value="1"/>
</dbReference>